<protein>
    <recommendedName>
        <fullName evidence="3">Cytoplasmic protein</fullName>
    </recommendedName>
</protein>
<gene>
    <name evidence="1" type="ORF">HF682_10460</name>
</gene>
<evidence type="ECO:0008006" key="3">
    <source>
        <dbReference type="Google" id="ProtNLM"/>
    </source>
</evidence>
<organism evidence="1 2">
    <name type="scientific">Leeia aquatica</name>
    <dbReference type="NCBI Taxonomy" id="2725557"/>
    <lineage>
        <taxon>Bacteria</taxon>
        <taxon>Pseudomonadati</taxon>
        <taxon>Pseudomonadota</taxon>
        <taxon>Betaproteobacteria</taxon>
        <taxon>Neisseriales</taxon>
        <taxon>Leeiaceae</taxon>
        <taxon>Leeia</taxon>
    </lineage>
</organism>
<dbReference type="Proteomes" id="UP000587991">
    <property type="component" value="Unassembled WGS sequence"/>
</dbReference>
<dbReference type="EMBL" id="JABAIM010000002">
    <property type="protein sequence ID" value="NLR75582.1"/>
    <property type="molecule type" value="Genomic_DNA"/>
</dbReference>
<evidence type="ECO:0000313" key="2">
    <source>
        <dbReference type="Proteomes" id="UP000587991"/>
    </source>
</evidence>
<keyword evidence="2" id="KW-1185">Reference proteome</keyword>
<dbReference type="RefSeq" id="WP_168877237.1">
    <property type="nucleotide sequence ID" value="NZ_JABAIM010000002.1"/>
</dbReference>
<sequence>MLLLSISVQAEDELTFRTRLKLQVQESLQREKFDDLEKVAQIFRDRQTRTGSGVWALTQFYMSFSWMDLANDQHWNKVEQTLLRWQKRFPASATPVIAYAAALLERGRQIRSDRGREQASLFWRRGYDLLLHTKSFSDKDPSWYVQIGYAGCTHDWKPQEFDKLLEEGMTRFPAHYQMYFAALEYYRCNTTQLPYHLEGIASRAARNNKATDGDGPYARVYWYAAEAYFGDRLFQDTKVNWPRMKNAMDDVLRQYPDQWNINNFAYFACLKGDKAKTRELLGRVTTPIMDAWDSEERFQQCRHWANQGVKSA</sequence>
<dbReference type="AlphaFoldDB" id="A0A847SI78"/>
<name>A0A847SI78_9NEIS</name>
<comment type="caution">
    <text evidence="1">The sequence shown here is derived from an EMBL/GenBank/DDBJ whole genome shotgun (WGS) entry which is preliminary data.</text>
</comment>
<reference evidence="1 2" key="1">
    <citation type="submission" date="2020-04" db="EMBL/GenBank/DDBJ databases">
        <title>Draft genome of Leeia sp. IMCC25680.</title>
        <authorList>
            <person name="Song J."/>
            <person name="Cho J.-C."/>
        </authorList>
    </citation>
    <scope>NUCLEOTIDE SEQUENCE [LARGE SCALE GENOMIC DNA]</scope>
    <source>
        <strain evidence="1 2">IMCC25680</strain>
    </source>
</reference>
<accession>A0A847SI78</accession>
<evidence type="ECO:0000313" key="1">
    <source>
        <dbReference type="EMBL" id="NLR75582.1"/>
    </source>
</evidence>
<proteinExistence type="predicted"/>